<comment type="catalytic activity">
    <reaction evidence="1">
        <text>ATP + protein L-histidine = ADP + protein N-phospho-L-histidine.</text>
        <dbReference type="EC" id="2.7.13.3"/>
    </reaction>
</comment>
<evidence type="ECO:0000259" key="9">
    <source>
        <dbReference type="PROSITE" id="PS50851"/>
    </source>
</evidence>
<dbReference type="InterPro" id="IPR001789">
    <property type="entry name" value="Sig_transdc_resp-reg_receiver"/>
</dbReference>
<evidence type="ECO:0000256" key="2">
    <source>
        <dbReference type="ARBA" id="ARBA00012438"/>
    </source>
</evidence>
<evidence type="ECO:0000313" key="10">
    <source>
        <dbReference type="EMBL" id="HFC46952.1"/>
    </source>
</evidence>
<dbReference type="PRINTS" id="PR00344">
    <property type="entry name" value="BCTRLSENSOR"/>
</dbReference>
<organism evidence="10">
    <name type="scientific">Dissulfuribacter thermophilus</name>
    <dbReference type="NCBI Taxonomy" id="1156395"/>
    <lineage>
        <taxon>Bacteria</taxon>
        <taxon>Pseudomonadati</taxon>
        <taxon>Thermodesulfobacteriota</taxon>
        <taxon>Dissulfuribacteria</taxon>
        <taxon>Dissulfuribacterales</taxon>
        <taxon>Dissulfuribacteraceae</taxon>
        <taxon>Dissulfuribacter</taxon>
    </lineage>
</organism>
<dbReference type="InterPro" id="IPR004358">
    <property type="entry name" value="Sig_transdc_His_kin-like_C"/>
</dbReference>
<comment type="caution">
    <text evidence="10">The sequence shown here is derived from an EMBL/GenBank/DDBJ whole genome shotgun (WGS) entry which is preliminary data.</text>
</comment>
<dbReference type="PROSITE" id="PS50109">
    <property type="entry name" value="HIS_KIN"/>
    <property type="match status" value="1"/>
</dbReference>
<dbReference type="InterPro" id="IPR005467">
    <property type="entry name" value="His_kinase_dom"/>
</dbReference>
<dbReference type="InterPro" id="IPR002545">
    <property type="entry name" value="CheW-lke_dom"/>
</dbReference>
<sequence length="495" mass="55112">MEIEDHATRSAYHSHCLHQEVIAIRMRPFIDCAEVFPRMVRDLALELGKDVRLDIRGGDTKADRDILEKIKAPLNHLLRNAIDHGIESPEERERLGKPRQGVITLEASHKSGMFIVTVKDDGRGIDLDAVRKSVVEKGMVSQEMAHGLKQEELLEFLFLPGFSTKKDVSKVSGRGVGLDVVRDMIQRVRGTVRIFTNPGAGTTFELQLPLTLSVVRALLVQIAGEPYAFQLSAIDGALKVPLEEIEVIEGNQYFLYKDKRIGLFHARRLFEKEGQGAPQTEKEELSVVLIGDLNHYYGVIVDSFIGVRELVVQPLNFFVGKIQDINAASMLEDGTPVLIIDVEGLIRTMDGHITSGSRASTMLEMAHDETNKAKRILVVDDSITVREVERNLLTSKGYQVDVAVDGLEGWKAVRKGVYDLVITDVDMPRMDGIELVGLIKGDPELSSTPVVIVSYKDREEDRNRGLEAGADYYLTKGSFHDESFVNTVRDLIGSP</sequence>
<dbReference type="Gene3D" id="2.30.30.40">
    <property type="entry name" value="SH3 Domains"/>
    <property type="match status" value="1"/>
</dbReference>
<feature type="domain" description="Histidine kinase" evidence="7">
    <location>
        <begin position="74"/>
        <end position="212"/>
    </location>
</feature>
<keyword evidence="4" id="KW-0808">Transferase</keyword>
<feature type="domain" description="Response regulatory" evidence="8">
    <location>
        <begin position="375"/>
        <end position="491"/>
    </location>
</feature>
<dbReference type="SMART" id="SM00448">
    <property type="entry name" value="REC"/>
    <property type="match status" value="1"/>
</dbReference>
<protein>
    <recommendedName>
        <fullName evidence="2">histidine kinase</fullName>
        <ecNumber evidence="2">2.7.13.3</ecNumber>
    </recommendedName>
</protein>
<dbReference type="Pfam" id="PF01584">
    <property type="entry name" value="CheW"/>
    <property type="match status" value="1"/>
</dbReference>
<gene>
    <name evidence="10" type="ORF">ENJ63_03635</name>
</gene>
<keyword evidence="5 10" id="KW-0418">Kinase</keyword>
<accession>A0A7V2SZ80</accession>
<dbReference type="GO" id="GO:0006935">
    <property type="term" value="P:chemotaxis"/>
    <property type="evidence" value="ECO:0007669"/>
    <property type="project" value="InterPro"/>
</dbReference>
<proteinExistence type="predicted"/>
<dbReference type="SUPFAM" id="SSF55874">
    <property type="entry name" value="ATPase domain of HSP90 chaperone/DNA topoisomerase II/histidine kinase"/>
    <property type="match status" value="1"/>
</dbReference>
<dbReference type="InterPro" id="IPR051315">
    <property type="entry name" value="Bact_Chemotaxis_CheA"/>
</dbReference>
<evidence type="ECO:0000259" key="7">
    <source>
        <dbReference type="PROSITE" id="PS50109"/>
    </source>
</evidence>
<evidence type="ECO:0000256" key="6">
    <source>
        <dbReference type="PROSITE-ProRule" id="PRU00169"/>
    </source>
</evidence>
<dbReference type="Gene3D" id="3.40.50.2300">
    <property type="match status" value="1"/>
</dbReference>
<dbReference type="EC" id="2.7.13.3" evidence="2"/>
<dbReference type="SMART" id="SM00387">
    <property type="entry name" value="HATPase_c"/>
    <property type="match status" value="1"/>
</dbReference>
<dbReference type="PROSITE" id="PS50851">
    <property type="entry name" value="CHEW"/>
    <property type="match status" value="1"/>
</dbReference>
<feature type="modified residue" description="4-aspartylphosphate" evidence="6">
    <location>
        <position position="424"/>
    </location>
</feature>
<dbReference type="PANTHER" id="PTHR43395">
    <property type="entry name" value="SENSOR HISTIDINE KINASE CHEA"/>
    <property type="match status" value="1"/>
</dbReference>
<dbReference type="GO" id="GO:0004673">
    <property type="term" value="F:protein histidine kinase activity"/>
    <property type="evidence" value="ECO:0007669"/>
    <property type="project" value="UniProtKB-EC"/>
</dbReference>
<reference evidence="10" key="1">
    <citation type="journal article" date="2020" name="mSystems">
        <title>Genome- and Community-Level Interaction Insights into Carbon Utilization and Element Cycling Functions of Hydrothermarchaeota in Hydrothermal Sediment.</title>
        <authorList>
            <person name="Zhou Z."/>
            <person name="Liu Y."/>
            <person name="Xu W."/>
            <person name="Pan J."/>
            <person name="Luo Z.H."/>
            <person name="Li M."/>
        </authorList>
    </citation>
    <scope>NUCLEOTIDE SEQUENCE [LARGE SCALE GENOMIC DNA]</scope>
    <source>
        <strain evidence="10">HyVt-503</strain>
    </source>
</reference>
<dbReference type="SMART" id="SM00260">
    <property type="entry name" value="CheW"/>
    <property type="match status" value="1"/>
</dbReference>
<dbReference type="InterPro" id="IPR036890">
    <property type="entry name" value="HATPase_C_sf"/>
</dbReference>
<evidence type="ECO:0000256" key="3">
    <source>
        <dbReference type="ARBA" id="ARBA00022553"/>
    </source>
</evidence>
<dbReference type="GO" id="GO:0000160">
    <property type="term" value="P:phosphorelay signal transduction system"/>
    <property type="evidence" value="ECO:0007669"/>
    <property type="project" value="InterPro"/>
</dbReference>
<dbReference type="Proteomes" id="UP000885797">
    <property type="component" value="Unassembled WGS sequence"/>
</dbReference>
<dbReference type="SUPFAM" id="SSF52172">
    <property type="entry name" value="CheY-like"/>
    <property type="match status" value="1"/>
</dbReference>
<keyword evidence="3 6" id="KW-0597">Phosphoprotein</keyword>
<dbReference type="Gene3D" id="3.30.565.10">
    <property type="entry name" value="Histidine kinase-like ATPase, C-terminal domain"/>
    <property type="match status" value="1"/>
</dbReference>
<dbReference type="Pfam" id="PF02518">
    <property type="entry name" value="HATPase_c"/>
    <property type="match status" value="1"/>
</dbReference>
<name>A0A7V2SZ80_9BACT</name>
<feature type="domain" description="CheW-like" evidence="9">
    <location>
        <begin position="214"/>
        <end position="351"/>
    </location>
</feature>
<dbReference type="InterPro" id="IPR011006">
    <property type="entry name" value="CheY-like_superfamily"/>
</dbReference>
<dbReference type="PROSITE" id="PS50110">
    <property type="entry name" value="RESPONSE_REGULATORY"/>
    <property type="match status" value="1"/>
</dbReference>
<dbReference type="AlphaFoldDB" id="A0A7V2SZ80"/>
<evidence type="ECO:0000256" key="1">
    <source>
        <dbReference type="ARBA" id="ARBA00000085"/>
    </source>
</evidence>
<evidence type="ECO:0000259" key="8">
    <source>
        <dbReference type="PROSITE" id="PS50110"/>
    </source>
</evidence>
<dbReference type="InterPro" id="IPR003594">
    <property type="entry name" value="HATPase_dom"/>
</dbReference>
<dbReference type="FunFam" id="3.30.565.10:FF:000016">
    <property type="entry name" value="Chemotaxis protein CheA, putative"/>
    <property type="match status" value="1"/>
</dbReference>
<evidence type="ECO:0000256" key="5">
    <source>
        <dbReference type="ARBA" id="ARBA00022777"/>
    </source>
</evidence>
<dbReference type="Pfam" id="PF00072">
    <property type="entry name" value="Response_reg"/>
    <property type="match status" value="1"/>
</dbReference>
<evidence type="ECO:0000256" key="4">
    <source>
        <dbReference type="ARBA" id="ARBA00022679"/>
    </source>
</evidence>
<dbReference type="EMBL" id="DRND01000286">
    <property type="protein sequence ID" value="HFC46952.1"/>
    <property type="molecule type" value="Genomic_DNA"/>
</dbReference>
<dbReference type="InterPro" id="IPR036061">
    <property type="entry name" value="CheW-like_dom_sf"/>
</dbReference>
<dbReference type="PANTHER" id="PTHR43395:SF1">
    <property type="entry name" value="CHEMOTAXIS PROTEIN CHEA"/>
    <property type="match status" value="1"/>
</dbReference>
<dbReference type="SUPFAM" id="SSF50341">
    <property type="entry name" value="CheW-like"/>
    <property type="match status" value="1"/>
</dbReference>